<dbReference type="EMBL" id="JAYMYR010000002">
    <property type="protein sequence ID" value="KAK7377506.1"/>
    <property type="molecule type" value="Genomic_DNA"/>
</dbReference>
<name>A0AAN9NQT4_PHACN</name>
<accession>A0AAN9NQT4</accession>
<gene>
    <name evidence="1" type="ORF">VNO80_02932</name>
</gene>
<evidence type="ECO:0000313" key="2">
    <source>
        <dbReference type="Proteomes" id="UP001374584"/>
    </source>
</evidence>
<reference evidence="1 2" key="1">
    <citation type="submission" date="2024-01" db="EMBL/GenBank/DDBJ databases">
        <title>The genomes of 5 underutilized Papilionoideae crops provide insights into root nodulation and disease resistanc.</title>
        <authorList>
            <person name="Jiang F."/>
        </authorList>
    </citation>
    <scope>NUCLEOTIDE SEQUENCE [LARGE SCALE GENOMIC DNA]</scope>
    <source>
        <strain evidence="1">JINMINGXINNONG_FW02</strain>
        <tissue evidence="1">Leaves</tissue>
    </source>
</reference>
<evidence type="ECO:0000313" key="1">
    <source>
        <dbReference type="EMBL" id="KAK7377506.1"/>
    </source>
</evidence>
<proteinExistence type="predicted"/>
<comment type="caution">
    <text evidence="1">The sequence shown here is derived from an EMBL/GenBank/DDBJ whole genome shotgun (WGS) entry which is preliminary data.</text>
</comment>
<sequence>MPSSKLHVPQKYKTLHFSPTPPIYLIHCDPSLATVLFLQFNYLSSFKPLTTNFYILPKTKHQLQANHQ</sequence>
<protein>
    <submittedName>
        <fullName evidence="1">Uncharacterized protein</fullName>
    </submittedName>
</protein>
<keyword evidence="2" id="KW-1185">Reference proteome</keyword>
<dbReference type="Proteomes" id="UP001374584">
    <property type="component" value="Unassembled WGS sequence"/>
</dbReference>
<dbReference type="AlphaFoldDB" id="A0AAN9NQT4"/>
<organism evidence="1 2">
    <name type="scientific">Phaseolus coccineus</name>
    <name type="common">Scarlet runner bean</name>
    <name type="synonym">Phaseolus multiflorus</name>
    <dbReference type="NCBI Taxonomy" id="3886"/>
    <lineage>
        <taxon>Eukaryota</taxon>
        <taxon>Viridiplantae</taxon>
        <taxon>Streptophyta</taxon>
        <taxon>Embryophyta</taxon>
        <taxon>Tracheophyta</taxon>
        <taxon>Spermatophyta</taxon>
        <taxon>Magnoliopsida</taxon>
        <taxon>eudicotyledons</taxon>
        <taxon>Gunneridae</taxon>
        <taxon>Pentapetalae</taxon>
        <taxon>rosids</taxon>
        <taxon>fabids</taxon>
        <taxon>Fabales</taxon>
        <taxon>Fabaceae</taxon>
        <taxon>Papilionoideae</taxon>
        <taxon>50 kb inversion clade</taxon>
        <taxon>NPAAA clade</taxon>
        <taxon>indigoferoid/millettioid clade</taxon>
        <taxon>Phaseoleae</taxon>
        <taxon>Phaseolus</taxon>
    </lineage>
</organism>